<name>A0A9W4H8G1_9ACTN</name>
<evidence type="ECO:0000313" key="1">
    <source>
        <dbReference type="EMBL" id="CAG7657823.1"/>
    </source>
</evidence>
<dbReference type="PANTHER" id="PTHR43591">
    <property type="entry name" value="METHYLTRANSFERASE"/>
    <property type="match status" value="1"/>
</dbReference>
<gene>
    <name evidence="1" type="ORF">SBRY_90054</name>
</gene>
<dbReference type="EMBL" id="CAJVAX010000023">
    <property type="protein sequence ID" value="CAG7657823.1"/>
    <property type="molecule type" value="Genomic_DNA"/>
</dbReference>
<keyword evidence="2" id="KW-1185">Reference proteome</keyword>
<evidence type="ECO:0000313" key="2">
    <source>
        <dbReference type="Proteomes" id="UP001153328"/>
    </source>
</evidence>
<sequence length="262" mass="28590">MNGQGERGFPAGPEESGERVIGRLWERNYDSGTSALLESLPFREDWDCLDLGTGTGSMARWMARRARRGSVLAVDVDTSLVDEDVPHNLTVKQMDLRAEDFVEGSFDLILARAVFSQLPDPDASLARAARWLAPGGWLLVEDFCFMPSEHSTTETGKAVIDAYVRTFEAHGVDAYWGRRAPALMARAGLVEMGKQVRPLGPGQGETENDLMRARLAYQGAPLVDNGLVSAQQLAEFVASLDDPGAQDIATLQISVWARRPAA</sequence>
<keyword evidence="1" id="KW-0489">Methyltransferase</keyword>
<reference evidence="1" key="1">
    <citation type="submission" date="2021-06" db="EMBL/GenBank/DDBJ databases">
        <authorList>
            <person name="Arsene-Ploetze F."/>
        </authorList>
    </citation>
    <scope>NUCLEOTIDE SEQUENCE</scope>
    <source>
        <strain evidence="1">SBRY1</strain>
    </source>
</reference>
<dbReference type="GO" id="GO:0032259">
    <property type="term" value="P:methylation"/>
    <property type="evidence" value="ECO:0007669"/>
    <property type="project" value="UniProtKB-KW"/>
</dbReference>
<organism evidence="1 2">
    <name type="scientific">Actinacidiphila bryophytorum</name>
    <dbReference type="NCBI Taxonomy" id="1436133"/>
    <lineage>
        <taxon>Bacteria</taxon>
        <taxon>Bacillati</taxon>
        <taxon>Actinomycetota</taxon>
        <taxon>Actinomycetes</taxon>
        <taxon>Kitasatosporales</taxon>
        <taxon>Streptomycetaceae</taxon>
        <taxon>Actinacidiphila</taxon>
    </lineage>
</organism>
<dbReference type="RefSeq" id="WP_205046226.1">
    <property type="nucleotide sequence ID" value="NZ_CAJVAX010000023.1"/>
</dbReference>
<protein>
    <submittedName>
        <fullName evidence="1">SAM-dependent methyltransferase</fullName>
    </submittedName>
</protein>
<dbReference type="AlphaFoldDB" id="A0A9W4H8G1"/>
<dbReference type="GO" id="GO:0008168">
    <property type="term" value="F:methyltransferase activity"/>
    <property type="evidence" value="ECO:0007669"/>
    <property type="project" value="UniProtKB-KW"/>
</dbReference>
<dbReference type="CDD" id="cd02440">
    <property type="entry name" value="AdoMet_MTases"/>
    <property type="match status" value="1"/>
</dbReference>
<accession>A0A9W4H8G1</accession>
<dbReference type="SUPFAM" id="SSF53335">
    <property type="entry name" value="S-adenosyl-L-methionine-dependent methyltransferases"/>
    <property type="match status" value="1"/>
</dbReference>
<dbReference type="Proteomes" id="UP001153328">
    <property type="component" value="Unassembled WGS sequence"/>
</dbReference>
<dbReference type="Pfam" id="PF13489">
    <property type="entry name" value="Methyltransf_23"/>
    <property type="match status" value="1"/>
</dbReference>
<keyword evidence="1" id="KW-0808">Transferase</keyword>
<dbReference type="Gene3D" id="3.40.50.150">
    <property type="entry name" value="Vaccinia Virus protein VP39"/>
    <property type="match status" value="1"/>
</dbReference>
<dbReference type="InterPro" id="IPR029063">
    <property type="entry name" value="SAM-dependent_MTases_sf"/>
</dbReference>
<comment type="caution">
    <text evidence="1">The sequence shown here is derived from an EMBL/GenBank/DDBJ whole genome shotgun (WGS) entry which is preliminary data.</text>
</comment>
<proteinExistence type="predicted"/>